<protein>
    <recommendedName>
        <fullName evidence="9">Myosin motor domain-containing protein</fullName>
    </recommendedName>
</protein>
<sequence>MERVWVYDGDGWTEGVVVSQPDAGGKVKVESNGGTGVFAQPAVLPRADDGDFAQLEDLVYLHEASVLNSLKKRYIKGEPYTDAVDMCIAVNPYHVYPTLYSLETQDSYRAQRNQSPHIYKISCRSFSRLCETGKSQSILVSGESGAGKTETTKLLLNHFARLSGGGDHSKCKVESVLQSGPILEAFGNAQTVHNRNSSRFGKFIQLDFDENCALGGGELKTYLLEKSRIVYHADGERNYHIFYQMLTGTLDEHFTSKFFSEKQQFRFLCGQGPRESDFKFGKQTRLALDTLDIDLSEVLQALAAVLHLGELEFTEIDEDSCVVEENESFNHLCELLKLGGQEELLRNKLTTRIVIAGGDRCKVPLRKGQAIYNSEALAKTLYARLFESIVSHINNNIRRENTTRQIGVLDIFGFESFESNSLEQLCVNYTNEHLQQLFNECVLSRVQEEYVSECVPWQHIDCQSGLNVIKLIQFSCFALLEEESVRPGGSSKAFVSKLLKTNHSCLVSHRLDPLKFTVSHFAGDVSYDGSLFLEKNVDKMHDSEIIANFFQNTKTKNDKQAATVTNQFKRQLRDLVKEIGQTQSHFIRCIKPNRVEAKDRFDEKMVLQQLKCSGVVEAIRIARVGYPDRCVHADVAREFAIHKASIGDFMRAKGFHENEFVVGKTKVFFVKGVLKSLRAKHKVVLGYQATRIQNTVRAFLCKRQTASRKLASFLVRVRFVRNKLATIHLQMAIRRFLLGKRVKKRRFLSRCATILQAWFRMKRFLQRFSHFKEMACLIQAFVRGRIQRITYVQMIGKHRESQTIAGMQQRIETLERQTIQYRRFIKRLQKENAILKKLGDNNNKSKDKENSFFGNLLGSSTTVPKTATRKNNSSRTRSENRSTNWSFLGNSVKTKPELVSSNESNAPKVSVRKESASHTNTGERNSVIHNFFASSGTVLRNVTSLIVETIPQSGETPKEGFTTIDLQHQHNNSRPAKKKKQPNA</sequence>
<dbReference type="GO" id="GO:0000146">
    <property type="term" value="F:microfilament motor activity"/>
    <property type="evidence" value="ECO:0007669"/>
    <property type="project" value="TreeGrafter"/>
</dbReference>
<evidence type="ECO:0000256" key="3">
    <source>
        <dbReference type="ARBA" id="ARBA00023123"/>
    </source>
</evidence>
<feature type="binding site" evidence="6">
    <location>
        <begin position="142"/>
        <end position="149"/>
    </location>
    <ligand>
        <name>ATP</name>
        <dbReference type="ChEBI" id="CHEBI:30616"/>
    </ligand>
</feature>
<reference evidence="10" key="1">
    <citation type="submission" date="2021-01" db="EMBL/GenBank/DDBJ databases">
        <authorList>
            <person name="Corre E."/>
            <person name="Pelletier E."/>
            <person name="Niang G."/>
            <person name="Scheremetjew M."/>
            <person name="Finn R."/>
            <person name="Kale V."/>
            <person name="Holt S."/>
            <person name="Cochrane G."/>
            <person name="Meng A."/>
            <person name="Brown T."/>
            <person name="Cohen L."/>
        </authorList>
    </citation>
    <scope>NUCLEOTIDE SEQUENCE</scope>
    <source>
        <strain evidence="10">NY070348D</strain>
    </source>
</reference>
<feature type="compositionally biased region" description="Basic and acidic residues" evidence="8">
    <location>
        <begin position="839"/>
        <end position="850"/>
    </location>
</feature>
<dbReference type="Gene3D" id="1.20.5.4820">
    <property type="match status" value="1"/>
</dbReference>
<keyword evidence="4 6" id="KW-0505">Motor protein</keyword>
<keyword evidence="1 6" id="KW-0547">Nucleotide-binding</keyword>
<feature type="domain" description="Myosin motor" evidence="9">
    <location>
        <begin position="50"/>
        <end position="705"/>
    </location>
</feature>
<dbReference type="GO" id="GO:0016459">
    <property type="term" value="C:myosin complex"/>
    <property type="evidence" value="ECO:0007669"/>
    <property type="project" value="UniProtKB-KW"/>
</dbReference>
<dbReference type="GO" id="GO:0051015">
    <property type="term" value="F:actin filament binding"/>
    <property type="evidence" value="ECO:0007669"/>
    <property type="project" value="TreeGrafter"/>
</dbReference>
<accession>A0A7S2W7S0</accession>
<feature type="compositionally biased region" description="Basic residues" evidence="8">
    <location>
        <begin position="975"/>
        <end position="984"/>
    </location>
</feature>
<dbReference type="GO" id="GO:0005524">
    <property type="term" value="F:ATP binding"/>
    <property type="evidence" value="ECO:0007669"/>
    <property type="project" value="UniProtKB-UniRule"/>
</dbReference>
<comment type="similarity">
    <text evidence="6">Belongs to the TRAFAC class myosin-kinesin ATPase superfamily. Myosin family.</text>
</comment>
<dbReference type="Pfam" id="PF00063">
    <property type="entry name" value="Myosin_head"/>
    <property type="match status" value="1"/>
</dbReference>
<dbReference type="CDD" id="cd00124">
    <property type="entry name" value="MYSc"/>
    <property type="match status" value="1"/>
</dbReference>
<dbReference type="AlphaFoldDB" id="A0A7S2W7S0"/>
<dbReference type="Gene3D" id="1.10.10.820">
    <property type="match status" value="1"/>
</dbReference>
<evidence type="ECO:0000256" key="8">
    <source>
        <dbReference type="SAM" id="MobiDB-lite"/>
    </source>
</evidence>
<proteinExistence type="inferred from homology"/>
<evidence type="ECO:0000256" key="6">
    <source>
        <dbReference type="PROSITE-ProRule" id="PRU00782"/>
    </source>
</evidence>
<evidence type="ECO:0000259" key="9">
    <source>
        <dbReference type="PROSITE" id="PS51456"/>
    </source>
</evidence>
<evidence type="ECO:0000256" key="5">
    <source>
        <dbReference type="ARBA" id="ARBA00023203"/>
    </source>
</evidence>
<dbReference type="Gene3D" id="1.20.5.190">
    <property type="match status" value="1"/>
</dbReference>
<dbReference type="InterPro" id="IPR027417">
    <property type="entry name" value="P-loop_NTPase"/>
</dbReference>
<dbReference type="Gene3D" id="3.40.850.10">
    <property type="entry name" value="Kinesin motor domain"/>
    <property type="match status" value="1"/>
</dbReference>
<keyword evidence="7" id="KW-0175">Coiled coil</keyword>
<dbReference type="EMBL" id="HBHK01006049">
    <property type="protein sequence ID" value="CAD9671588.1"/>
    <property type="molecule type" value="Transcribed_RNA"/>
</dbReference>
<dbReference type="PRINTS" id="PR00193">
    <property type="entry name" value="MYOSINHEAVY"/>
</dbReference>
<organism evidence="10">
    <name type="scientific">Mucochytrium quahogii</name>
    <dbReference type="NCBI Taxonomy" id="96639"/>
    <lineage>
        <taxon>Eukaryota</taxon>
        <taxon>Sar</taxon>
        <taxon>Stramenopiles</taxon>
        <taxon>Bigyra</taxon>
        <taxon>Labyrinthulomycetes</taxon>
        <taxon>Thraustochytrida</taxon>
        <taxon>Thraustochytriidae</taxon>
        <taxon>Mucochytrium</taxon>
    </lineage>
</organism>
<dbReference type="PANTHER" id="PTHR13140:SF706">
    <property type="entry name" value="DILUTE CLASS UNCONVENTIONAL MYOSIN, ISOFORM C"/>
    <property type="match status" value="1"/>
</dbReference>
<dbReference type="SMART" id="SM00242">
    <property type="entry name" value="MYSc"/>
    <property type="match status" value="1"/>
</dbReference>
<evidence type="ECO:0000256" key="7">
    <source>
        <dbReference type="SAM" id="Coils"/>
    </source>
</evidence>
<evidence type="ECO:0000256" key="2">
    <source>
        <dbReference type="ARBA" id="ARBA00022840"/>
    </source>
</evidence>
<evidence type="ECO:0000313" key="10">
    <source>
        <dbReference type="EMBL" id="CAD9671588.1"/>
    </source>
</evidence>
<dbReference type="InterPro" id="IPR001609">
    <property type="entry name" value="Myosin_head_motor_dom-like"/>
</dbReference>
<dbReference type="Gene3D" id="1.20.120.720">
    <property type="entry name" value="Myosin VI head, motor domain, U50 subdomain"/>
    <property type="match status" value="1"/>
</dbReference>
<feature type="compositionally biased region" description="Polar residues" evidence="8">
    <location>
        <begin position="885"/>
        <end position="907"/>
    </location>
</feature>
<feature type="coiled-coil region" evidence="7">
    <location>
        <begin position="797"/>
        <end position="831"/>
    </location>
</feature>
<gene>
    <name evidence="10" type="ORF">QSP1433_LOCUS3616</name>
</gene>
<evidence type="ECO:0000256" key="1">
    <source>
        <dbReference type="ARBA" id="ARBA00022741"/>
    </source>
</evidence>
<dbReference type="SUPFAM" id="SSF52540">
    <property type="entry name" value="P-loop containing nucleoside triphosphate hydrolases"/>
    <property type="match status" value="1"/>
</dbReference>
<name>A0A7S2W7S0_9STRA</name>
<dbReference type="PANTHER" id="PTHR13140">
    <property type="entry name" value="MYOSIN"/>
    <property type="match status" value="1"/>
</dbReference>
<feature type="region of interest" description="Disordered" evidence="8">
    <location>
        <begin position="965"/>
        <end position="984"/>
    </location>
</feature>
<feature type="compositionally biased region" description="Polar residues" evidence="8">
    <location>
        <begin position="965"/>
        <end position="974"/>
    </location>
</feature>
<dbReference type="GO" id="GO:0007015">
    <property type="term" value="P:actin filament organization"/>
    <property type="evidence" value="ECO:0007669"/>
    <property type="project" value="TreeGrafter"/>
</dbReference>
<dbReference type="GO" id="GO:0016020">
    <property type="term" value="C:membrane"/>
    <property type="evidence" value="ECO:0007669"/>
    <property type="project" value="TreeGrafter"/>
</dbReference>
<keyword evidence="3 6" id="KW-0518">Myosin</keyword>
<keyword evidence="2 6" id="KW-0067">ATP-binding</keyword>
<feature type="region of interest" description="Actin-binding" evidence="6">
    <location>
        <begin position="572"/>
        <end position="594"/>
    </location>
</feature>
<dbReference type="InterPro" id="IPR036961">
    <property type="entry name" value="Kinesin_motor_dom_sf"/>
</dbReference>
<dbReference type="Gene3D" id="1.20.58.530">
    <property type="match status" value="1"/>
</dbReference>
<dbReference type="PROSITE" id="PS50096">
    <property type="entry name" value="IQ"/>
    <property type="match status" value="1"/>
</dbReference>
<dbReference type="GO" id="GO:0005737">
    <property type="term" value="C:cytoplasm"/>
    <property type="evidence" value="ECO:0007669"/>
    <property type="project" value="TreeGrafter"/>
</dbReference>
<evidence type="ECO:0000256" key="4">
    <source>
        <dbReference type="ARBA" id="ARBA00023175"/>
    </source>
</evidence>
<feature type="region of interest" description="Disordered" evidence="8">
    <location>
        <begin position="839"/>
        <end position="922"/>
    </location>
</feature>
<keyword evidence="5 6" id="KW-0009">Actin-binding</keyword>
<dbReference type="PROSITE" id="PS51456">
    <property type="entry name" value="MYOSIN_MOTOR"/>
    <property type="match status" value="1"/>
</dbReference>